<dbReference type="Proteomes" id="UP000887574">
    <property type="component" value="Unplaced"/>
</dbReference>
<dbReference type="AlphaFoldDB" id="A0A915DBH4"/>
<name>A0A915DBH4_9BILA</name>
<keyword evidence="1" id="KW-1185">Reference proteome</keyword>
<evidence type="ECO:0000313" key="2">
    <source>
        <dbReference type="WBParaSite" id="jg18122"/>
    </source>
</evidence>
<protein>
    <submittedName>
        <fullName evidence="2">SOCS box domain-containing protein</fullName>
    </submittedName>
</protein>
<reference evidence="2" key="1">
    <citation type="submission" date="2022-11" db="UniProtKB">
        <authorList>
            <consortium name="WormBaseParasite"/>
        </authorList>
    </citation>
    <scope>IDENTIFICATION</scope>
</reference>
<evidence type="ECO:0000313" key="1">
    <source>
        <dbReference type="Proteomes" id="UP000887574"/>
    </source>
</evidence>
<dbReference type="WBParaSite" id="jg18122">
    <property type="protein sequence ID" value="jg18122"/>
    <property type="gene ID" value="jg18122"/>
</dbReference>
<proteinExistence type="predicted"/>
<sequence>MNRLLRKLHQAWLNWDLMLRKMSRWMDDQNSFFAVLEISLRYFKIWPFLRLLTNRYNVNINQFSIFRARLEKVVSFRSIMWLDGVGDFNEDRVYKTSEMSKCFSEDARSEFCLSPNGRFLFVLPLDKDYVTLGPNFDASIQTCVIDLLLGEHYNVNINDLSEVSPNNLYYNFAGFYALNDEVLVYVDNFPAQRTLRQRVVNVNHRERQAECIGYRVIRYDKFDFMFDRWFWFDYGRDYCAISNCNGQLLRFSKNPAQANYLPDAFVTFTFSTRFHPALMCFSSEAPENIFFPVLDGWSLLRTFAVVGSPDNPNEWPSTAFLRYSFDAGRFTTQLAAPCYRMGFPVKFQSNRSVETTMCCQLGSRMVFGKVTVLHESSTALRTMLFASRLISVLTFYGVCIRAIFEPRSIFSLAFYCRLVVFYALSSVRNEFHNSIRKLFPSSTVFYGLLDTNEWRWIGTSYIPGLFNGISEASLEAVSYNCASVPIEVVSIQSLPLVNKKCLSLRKIVEVKLQRFPNVALKKAAQEIIRHYNAL</sequence>
<accession>A0A915DBH4</accession>
<organism evidence="1 2">
    <name type="scientific">Ditylenchus dipsaci</name>
    <dbReference type="NCBI Taxonomy" id="166011"/>
    <lineage>
        <taxon>Eukaryota</taxon>
        <taxon>Metazoa</taxon>
        <taxon>Ecdysozoa</taxon>
        <taxon>Nematoda</taxon>
        <taxon>Chromadorea</taxon>
        <taxon>Rhabditida</taxon>
        <taxon>Tylenchina</taxon>
        <taxon>Tylenchomorpha</taxon>
        <taxon>Sphaerularioidea</taxon>
        <taxon>Anguinidae</taxon>
        <taxon>Anguininae</taxon>
        <taxon>Ditylenchus</taxon>
    </lineage>
</organism>